<sequence>MGSNVSVLLYADTPVPNSVISTQHKVRASSNLGNGRGVVVRCPKICVTVAEKVKHLLRGSGSAKVAWAAKRVSPLSEEESPVLVVADCAAPGAFTTSRSYVPVLNAILDYVEAHRTVRAASADAHSGTKAVCPIGIEFDPTLSLGDRLSRSEARAAFTEYCKLFLTNLIGALENVGKDVSVVAGGVVAPPRLSILYLDARSCRLNDTTGPWLASSLIMRAVRRTRPYALVSARTSTAGSGEDGFMSYLSPDVKADMVWASLQHVLLAHNNMSLQAVEAVLENLLADDAMHDVLLQQQGVDAKALKSKEVIRALTQDRLFPRQDSQLLPQLYLVDVRYNQYSDAELQRLQGKSPASVRGESARRPITGTAPPSQVPVPTPGLVPLRQPREVRSEVAGVSPTEYDDQPDPDNHRYSAYFYARPSVSQAQRSNHSRAQEYMKLSNEASIREVRDGHNGAAPDAIFASHPSNPATSSRPHSAAMSQLSMTPTSTESDLLWAKKASAATPPPPSTNARERREVAAPAHAPPRTPSSPLTPRGELRKAQPVHQPSGIQVHSRQASPASSQQAYLTKMDAAATATKRGSDGLVMNRSDRLSRSISLRSEAPSTTPAATSPTSGTQQQTAMPTSSRVWSARHPTHSPYRVDAVEPQQLYKVLTPQSPDSAGEAPAAAASSHPTAPQQSVPTAPSQGSSTVTRACCLSKLEREEGELDDAEMEVHNLLLHQHHHLDPHSQHHSWQRGNGGDHNPISNSADDEPWLDEVYTQSHHRGTPPELSAGSRRRFYDIPALAPPELPFAASAARVTPVMWEAGLRKRHETPAQVASRRASSTSSRRRRRSIYDGVQSRVNSQRHVGNERLAKAEYEAATAAEARARESLPKQAEPRETAGLSSRRGDPVSARQHPASHPSPSQRVESGMKWGRDSPLSELSSPSPAPQRPAAASSWTPTNSNGAWASTHRRRVHPNHRADAAAMPGTAQDSPAWWCHHPSTTTSAITTVKRRLSTAEPPHIVPRGTVTSRLRKVTSHRQRHFSDVEERENTYYARNWQPRTTFRTASVTASMRTPRANPLEMAAVLQEQKQRTSADPHRDSDSSAYSAAMMMETSPLRRGDTAPQREWKSSVHATSRDRSVVPMFVSSHHSPYGAADASTPKYNEKGVELVHKKLRTLRTGGRLN</sequence>
<feature type="compositionally biased region" description="Low complexity" evidence="2">
    <location>
        <begin position="920"/>
        <end position="940"/>
    </location>
</feature>
<accession>E9AK62</accession>
<dbReference type="GeneID" id="13452923"/>
<keyword evidence="4" id="KW-1185">Reference proteome</keyword>
<feature type="compositionally biased region" description="Polar residues" evidence="2">
    <location>
        <begin position="678"/>
        <end position="692"/>
    </location>
</feature>
<gene>
    <name evidence="3" type="ORF">LMXM_04_0790</name>
</gene>
<feature type="region of interest" description="Disordered" evidence="2">
    <location>
        <begin position="346"/>
        <end position="413"/>
    </location>
</feature>
<feature type="region of interest" description="Disordered" evidence="2">
    <location>
        <begin position="579"/>
        <end position="635"/>
    </location>
</feature>
<keyword evidence="1" id="KW-0175">Coiled coil</keyword>
<evidence type="ECO:0000256" key="1">
    <source>
        <dbReference type="SAM" id="Coils"/>
    </source>
</evidence>
<dbReference type="EMBL" id="FR799557">
    <property type="protein sequence ID" value="CBZ23312.1"/>
    <property type="molecule type" value="Genomic_DNA"/>
</dbReference>
<feature type="region of interest" description="Disordered" evidence="2">
    <location>
        <begin position="656"/>
        <end position="692"/>
    </location>
</feature>
<reference evidence="3 4" key="1">
    <citation type="journal article" date="2011" name="Genome Res.">
        <title>Chromosome and gene copy number variation allow major structural change between species and strains of Leishmania.</title>
        <authorList>
            <person name="Rogers M.B."/>
            <person name="Hilley J.D."/>
            <person name="Dickens N.J."/>
            <person name="Wilkes J."/>
            <person name="Bates P.A."/>
            <person name="Depledge D.P."/>
            <person name="Harris D."/>
            <person name="Her Y."/>
            <person name="Herzyk P."/>
            <person name="Imamura H."/>
            <person name="Otto T.D."/>
            <person name="Sanders M."/>
            <person name="Seeger K."/>
            <person name="Dujardin J.C."/>
            <person name="Berriman M."/>
            <person name="Smith D.F."/>
            <person name="Hertz-Fowler C."/>
            <person name="Mottram J.C."/>
        </authorList>
    </citation>
    <scope>NUCLEOTIDE SEQUENCE [LARGE SCALE GENOMIC DNA]</scope>
    <source>
        <strain evidence="3 4">MHOM/GT/2001/U1103</strain>
    </source>
</reference>
<dbReference type="Proteomes" id="UP000007259">
    <property type="component" value="Chromosome 4"/>
</dbReference>
<feature type="region of interest" description="Disordered" evidence="2">
    <location>
        <begin position="453"/>
        <end position="567"/>
    </location>
</feature>
<name>E9AK62_LEIMU</name>
<feature type="compositionally biased region" description="Low complexity" evidence="2">
    <location>
        <begin position="595"/>
        <end position="615"/>
    </location>
</feature>
<evidence type="ECO:0000313" key="3">
    <source>
        <dbReference type="EMBL" id="CBZ23312.1"/>
    </source>
</evidence>
<dbReference type="OMA" id="WASLQHV"/>
<protein>
    <submittedName>
        <fullName evidence="3">Uncharacterized protein</fullName>
    </submittedName>
</protein>
<feature type="region of interest" description="Disordered" evidence="2">
    <location>
        <begin position="812"/>
        <end position="837"/>
    </location>
</feature>
<feature type="region of interest" description="Disordered" evidence="2">
    <location>
        <begin position="725"/>
        <end position="752"/>
    </location>
</feature>
<feature type="compositionally biased region" description="Low complexity" evidence="2">
    <location>
        <begin position="658"/>
        <end position="677"/>
    </location>
</feature>
<dbReference type="RefSeq" id="XP_003871847.1">
    <property type="nucleotide sequence ID" value="XM_003871798.1"/>
</dbReference>
<feature type="compositionally biased region" description="Low complexity" evidence="2">
    <location>
        <begin position="557"/>
        <end position="566"/>
    </location>
</feature>
<feature type="compositionally biased region" description="Polar residues" evidence="2">
    <location>
        <begin position="616"/>
        <end position="629"/>
    </location>
</feature>
<feature type="region of interest" description="Disordered" evidence="2">
    <location>
        <begin position="866"/>
        <end position="971"/>
    </location>
</feature>
<organism evidence="3 4">
    <name type="scientific">Leishmania mexicana (strain MHOM/GT/2001/U1103)</name>
    <dbReference type="NCBI Taxonomy" id="929439"/>
    <lineage>
        <taxon>Eukaryota</taxon>
        <taxon>Discoba</taxon>
        <taxon>Euglenozoa</taxon>
        <taxon>Kinetoplastea</taxon>
        <taxon>Metakinetoplastina</taxon>
        <taxon>Trypanosomatida</taxon>
        <taxon>Trypanosomatidae</taxon>
        <taxon>Leishmaniinae</taxon>
        <taxon>Leishmania</taxon>
    </lineage>
</organism>
<evidence type="ECO:0000313" key="4">
    <source>
        <dbReference type="Proteomes" id="UP000007259"/>
    </source>
</evidence>
<proteinExistence type="predicted"/>
<feature type="coiled-coil region" evidence="1">
    <location>
        <begin position="694"/>
        <end position="721"/>
    </location>
</feature>
<dbReference type="VEuPathDB" id="TriTrypDB:LmxM.04.0790"/>
<evidence type="ECO:0000256" key="2">
    <source>
        <dbReference type="SAM" id="MobiDB-lite"/>
    </source>
</evidence>
<dbReference type="OrthoDB" id="266186at2759"/>
<dbReference type="AlphaFoldDB" id="E9AK62"/>
<feature type="compositionally biased region" description="Basic and acidic residues" evidence="2">
    <location>
        <begin position="868"/>
        <end position="882"/>
    </location>
</feature>
<feature type="compositionally biased region" description="Polar residues" evidence="2">
    <location>
        <begin position="941"/>
        <end position="950"/>
    </location>
</feature>
<dbReference type="PhylomeDB" id="E9AK62"/>
<dbReference type="KEGG" id="lmi:LMXM_04_0790"/>
<feature type="compositionally biased region" description="Polar residues" evidence="2">
    <location>
        <begin position="465"/>
        <end position="492"/>
    </location>
</feature>